<evidence type="ECO:0000256" key="1">
    <source>
        <dbReference type="SAM" id="MobiDB-lite"/>
    </source>
</evidence>
<reference evidence="2" key="1">
    <citation type="submission" date="2019-01" db="EMBL/GenBank/DDBJ databases">
        <title>Draft genome sequences of three monokaryotic isolates of the white-rot basidiomycete fungus Dichomitus squalens.</title>
        <authorList>
            <consortium name="DOE Joint Genome Institute"/>
            <person name="Lopez S.C."/>
            <person name="Andreopoulos B."/>
            <person name="Pangilinan J."/>
            <person name="Lipzen A."/>
            <person name="Riley R."/>
            <person name="Ahrendt S."/>
            <person name="Ng V."/>
            <person name="Barry K."/>
            <person name="Daum C."/>
            <person name="Grigoriev I.V."/>
            <person name="Hilden K.S."/>
            <person name="Makela M.R."/>
            <person name="de Vries R.P."/>
        </authorList>
    </citation>
    <scope>NUCLEOTIDE SEQUENCE [LARGE SCALE GENOMIC DNA]</scope>
    <source>
        <strain evidence="2">OM18370.1</strain>
    </source>
</reference>
<dbReference type="Proteomes" id="UP000292957">
    <property type="component" value="Unassembled WGS sequence"/>
</dbReference>
<gene>
    <name evidence="2" type="ORF">BD311DRAFT_376711</name>
</gene>
<proteinExistence type="predicted"/>
<protein>
    <submittedName>
        <fullName evidence="2">Uncharacterized protein</fullName>
    </submittedName>
</protein>
<organism evidence="2">
    <name type="scientific">Dichomitus squalens</name>
    <dbReference type="NCBI Taxonomy" id="114155"/>
    <lineage>
        <taxon>Eukaryota</taxon>
        <taxon>Fungi</taxon>
        <taxon>Dikarya</taxon>
        <taxon>Basidiomycota</taxon>
        <taxon>Agaricomycotina</taxon>
        <taxon>Agaricomycetes</taxon>
        <taxon>Polyporales</taxon>
        <taxon>Polyporaceae</taxon>
        <taxon>Dichomitus</taxon>
    </lineage>
</organism>
<evidence type="ECO:0000313" key="2">
    <source>
        <dbReference type="EMBL" id="TBU27505.1"/>
    </source>
</evidence>
<feature type="region of interest" description="Disordered" evidence="1">
    <location>
        <begin position="94"/>
        <end position="130"/>
    </location>
</feature>
<accession>A0A4Q9MJD0</accession>
<name>A0A4Q9MJD0_9APHY</name>
<dbReference type="AlphaFoldDB" id="A0A4Q9MJD0"/>
<sequence length="130" mass="13625">MHVREQPNLLLYTPSYLGRPNPASAATPRTSSCGLGLGAGSPGNSYLLPHTPRWPFPTAATMGTLYGPSHTVTRGLRLRLSLRTGQGDVFARQRTCGLPLAGPPQPRGGSGLMRSSNGTANRSVGSAKDD</sequence>
<dbReference type="EMBL" id="ML143431">
    <property type="protein sequence ID" value="TBU27505.1"/>
    <property type="molecule type" value="Genomic_DNA"/>
</dbReference>
<feature type="compositionally biased region" description="Polar residues" evidence="1">
    <location>
        <begin position="113"/>
        <end position="124"/>
    </location>
</feature>